<reference evidence="2" key="1">
    <citation type="submission" date="2016-10" db="EMBL/GenBank/DDBJ databases">
        <authorList>
            <person name="de Groot N.N."/>
        </authorList>
    </citation>
    <scope>NUCLEOTIDE SEQUENCE</scope>
</reference>
<name>A0A1W1BQP8_9ZZZZ</name>
<evidence type="ECO:0000313" key="2">
    <source>
        <dbReference type="EMBL" id="SFV55918.1"/>
    </source>
</evidence>
<protein>
    <submittedName>
        <fullName evidence="2">Uncharacterized protein</fullName>
    </submittedName>
</protein>
<sequence length="58" mass="7127">MSFGDYFYIFVAIAFSFMTFTIIRNNFLSKFDEEQRRKDLVDEYEEDYVSDRSEKKED</sequence>
<dbReference type="EMBL" id="FPHD01000033">
    <property type="protein sequence ID" value="SFV55918.1"/>
    <property type="molecule type" value="Genomic_DNA"/>
</dbReference>
<gene>
    <name evidence="2" type="ORF">MNB_SV-8-1161</name>
</gene>
<evidence type="ECO:0000256" key="1">
    <source>
        <dbReference type="SAM" id="Phobius"/>
    </source>
</evidence>
<keyword evidence="1" id="KW-0472">Membrane</keyword>
<dbReference type="AlphaFoldDB" id="A0A1W1BQP8"/>
<proteinExistence type="predicted"/>
<accession>A0A1W1BQP8</accession>
<keyword evidence="1" id="KW-0812">Transmembrane</keyword>
<feature type="transmembrane region" description="Helical" evidence="1">
    <location>
        <begin position="6"/>
        <end position="27"/>
    </location>
</feature>
<organism evidence="2">
    <name type="scientific">hydrothermal vent metagenome</name>
    <dbReference type="NCBI Taxonomy" id="652676"/>
    <lineage>
        <taxon>unclassified sequences</taxon>
        <taxon>metagenomes</taxon>
        <taxon>ecological metagenomes</taxon>
    </lineage>
</organism>
<keyword evidence="1" id="KW-1133">Transmembrane helix</keyword>